<dbReference type="Gene3D" id="3.30.2130.30">
    <property type="match status" value="1"/>
</dbReference>
<dbReference type="GO" id="GO:0009228">
    <property type="term" value="P:thiamine biosynthetic process"/>
    <property type="evidence" value="ECO:0007669"/>
    <property type="project" value="UniProtKB-KW"/>
</dbReference>
<evidence type="ECO:0000256" key="7">
    <source>
        <dbReference type="ARBA" id="ARBA00022840"/>
    </source>
</evidence>
<dbReference type="SUPFAM" id="SSF52402">
    <property type="entry name" value="Adenine nucleotide alpha hydrolases-like"/>
    <property type="match status" value="1"/>
</dbReference>
<evidence type="ECO:0000256" key="14">
    <source>
        <dbReference type="ARBA" id="ARBA00066827"/>
    </source>
</evidence>
<evidence type="ECO:0000256" key="4">
    <source>
        <dbReference type="ARBA" id="ARBA00022555"/>
    </source>
</evidence>
<evidence type="ECO:0000256" key="16">
    <source>
        <dbReference type="ARBA" id="ARBA00075337"/>
    </source>
</evidence>
<dbReference type="SUPFAM" id="SSF143437">
    <property type="entry name" value="THUMP domain-like"/>
    <property type="match status" value="1"/>
</dbReference>
<feature type="binding site" evidence="19">
    <location>
        <begin position="209"/>
        <end position="210"/>
    </location>
    <ligand>
        <name>ATP</name>
        <dbReference type="ChEBI" id="CHEBI:30616"/>
    </ligand>
</feature>
<dbReference type="Pfam" id="PF22025">
    <property type="entry name" value="ThiI_fer"/>
    <property type="match status" value="1"/>
</dbReference>
<dbReference type="CDD" id="cd01712">
    <property type="entry name" value="PPase_ThiI"/>
    <property type="match status" value="1"/>
</dbReference>
<feature type="binding site" evidence="19">
    <location>
        <position position="266"/>
    </location>
    <ligand>
        <name>ATP</name>
        <dbReference type="ChEBI" id="CHEBI:30616"/>
    </ligand>
</feature>
<dbReference type="HAMAP" id="MF_00021">
    <property type="entry name" value="ThiI"/>
    <property type="match status" value="1"/>
</dbReference>
<comment type="function">
    <text evidence="12 19">Catalyzes the ATP-dependent transfer of a sulfur to tRNA to produce 4-thiouridine in position 8 of tRNAs, which functions as a near-UV photosensor. Also catalyzes the transfer of sulfur to the sulfur carrier protein ThiS, forming ThiS-thiocarboxylate. This is a step in the synthesis of thiazole, in the thiamine biosynthesis pathway. The sulfur is donated as persulfide by IscS.</text>
</comment>
<evidence type="ECO:0000256" key="1">
    <source>
        <dbReference type="ARBA" id="ARBA00004496"/>
    </source>
</evidence>
<dbReference type="InterPro" id="IPR003720">
    <property type="entry name" value="tRNA_STrfase"/>
</dbReference>
<dbReference type="Pfam" id="PF02568">
    <property type="entry name" value="ThiI"/>
    <property type="match status" value="1"/>
</dbReference>
<dbReference type="GO" id="GO:0002937">
    <property type="term" value="P:tRNA 4-thiouridine biosynthesis"/>
    <property type="evidence" value="ECO:0007669"/>
    <property type="project" value="TreeGrafter"/>
</dbReference>
<dbReference type="Proteomes" id="UP000009875">
    <property type="component" value="Unassembled WGS sequence"/>
</dbReference>
<evidence type="ECO:0000256" key="12">
    <source>
        <dbReference type="ARBA" id="ARBA00058382"/>
    </source>
</evidence>
<dbReference type="GO" id="GO:0000049">
    <property type="term" value="F:tRNA binding"/>
    <property type="evidence" value="ECO:0007669"/>
    <property type="project" value="UniProtKB-UniRule"/>
</dbReference>
<feature type="binding site" evidence="19">
    <location>
        <position position="288"/>
    </location>
    <ligand>
        <name>ATP</name>
        <dbReference type="ChEBI" id="CHEBI:30616"/>
    </ligand>
</feature>
<dbReference type="EC" id="2.8.1.4" evidence="14 19"/>
<evidence type="ECO:0000256" key="6">
    <source>
        <dbReference type="ARBA" id="ARBA00022741"/>
    </source>
</evidence>
<dbReference type="PANTHER" id="PTHR43209">
    <property type="entry name" value="TRNA SULFURTRANSFERASE"/>
    <property type="match status" value="1"/>
</dbReference>
<accession>K9EZ06</accession>
<dbReference type="InterPro" id="IPR049961">
    <property type="entry name" value="ThiI_N"/>
</dbReference>
<sequence length="406" mass="45091">MQIDEILIRYGELSTKGKNIKDFIKTLASNVSQAVADLDRVELTWSRDRMHVKVNNSDQGPEIMDRLQKVFGIQNLSPAIKVGKDLDQVKDQVASLAHDKFQPGMTFKIDTHRADHDYPYNSMELNRILGSAVIQAQPGFKAQMEEPDLRIRVEFRQDAVYLSTDTLPGAKGLPVGTAGKGSLMLSGGIDSPVAGYLSMKRGMTVEAVHFHSPPYTSPQALAKAKDLAGKIAKFGGPVTFIEVPFAHIQEAIKEHIPEGYTMTITRRMMLRLTDRIRQDRGSQAIITGESLGQVASQTLESMQAINAVTTTPVLRPLVAMDKNEIIDLSRVIDTYDLATLPYEDCCTIFAPTKPKTKPKVDNAIRYEQALDIEDLMDQALASLKIETIYPGQLVEDQEKEEFDSIL</sequence>
<dbReference type="STRING" id="883081.HMPREF9698_00138"/>
<dbReference type="Pfam" id="PF02926">
    <property type="entry name" value="THUMP"/>
    <property type="match status" value="1"/>
</dbReference>
<keyword evidence="8 19" id="KW-0694">RNA-binding</keyword>
<dbReference type="GO" id="GO:0140741">
    <property type="term" value="F:tRNA-uracil-4 sulfurtransferase activity"/>
    <property type="evidence" value="ECO:0007669"/>
    <property type="project" value="UniProtKB-EC"/>
</dbReference>
<evidence type="ECO:0000256" key="10">
    <source>
        <dbReference type="ARBA" id="ARBA00050570"/>
    </source>
</evidence>
<organism evidence="21 22">
    <name type="scientific">Alloiococcus otitis ATCC 51267</name>
    <dbReference type="NCBI Taxonomy" id="883081"/>
    <lineage>
        <taxon>Bacteria</taxon>
        <taxon>Bacillati</taxon>
        <taxon>Bacillota</taxon>
        <taxon>Bacilli</taxon>
        <taxon>Lactobacillales</taxon>
        <taxon>Carnobacteriaceae</taxon>
        <taxon>Alloiococcus</taxon>
    </lineage>
</organism>
<dbReference type="AlphaFoldDB" id="K9EZ06"/>
<feature type="binding site" evidence="19">
    <location>
        <position position="297"/>
    </location>
    <ligand>
        <name>ATP</name>
        <dbReference type="ChEBI" id="CHEBI:30616"/>
    </ligand>
</feature>
<comment type="catalytic activity">
    <reaction evidence="11 19">
        <text>[ThiS sulfur-carrier protein]-C-terminal Gly-Gly-AMP + S-sulfanyl-L-cysteinyl-[cysteine desulfurase] + AH2 = [ThiS sulfur-carrier protein]-C-terminal-Gly-aminoethanethioate + L-cysteinyl-[cysteine desulfurase] + A + AMP + 2 H(+)</text>
        <dbReference type="Rhea" id="RHEA:43340"/>
        <dbReference type="Rhea" id="RHEA-COMP:12157"/>
        <dbReference type="Rhea" id="RHEA-COMP:12158"/>
        <dbReference type="Rhea" id="RHEA-COMP:12910"/>
        <dbReference type="Rhea" id="RHEA-COMP:19908"/>
        <dbReference type="ChEBI" id="CHEBI:13193"/>
        <dbReference type="ChEBI" id="CHEBI:15378"/>
        <dbReference type="ChEBI" id="CHEBI:17499"/>
        <dbReference type="ChEBI" id="CHEBI:29950"/>
        <dbReference type="ChEBI" id="CHEBI:61963"/>
        <dbReference type="ChEBI" id="CHEBI:90618"/>
        <dbReference type="ChEBI" id="CHEBI:232372"/>
        <dbReference type="ChEBI" id="CHEBI:456215"/>
    </reaction>
</comment>
<dbReference type="InterPro" id="IPR050102">
    <property type="entry name" value="tRNA_sulfurtransferase_ThiI"/>
</dbReference>
<evidence type="ECO:0000256" key="15">
    <source>
        <dbReference type="ARBA" id="ARBA00071867"/>
    </source>
</evidence>
<comment type="similarity">
    <text evidence="13 19">Belongs to the ThiI family.</text>
</comment>
<feature type="domain" description="THUMP" evidence="20">
    <location>
        <begin position="61"/>
        <end position="166"/>
    </location>
</feature>
<dbReference type="InterPro" id="IPR014729">
    <property type="entry name" value="Rossmann-like_a/b/a_fold"/>
</dbReference>
<keyword evidence="5 19" id="KW-0808">Transferase</keyword>
<dbReference type="InterPro" id="IPR054173">
    <property type="entry name" value="ThiI_fer"/>
</dbReference>
<dbReference type="GO" id="GO:0005829">
    <property type="term" value="C:cytosol"/>
    <property type="evidence" value="ECO:0007669"/>
    <property type="project" value="TreeGrafter"/>
</dbReference>
<dbReference type="PROSITE" id="PS51165">
    <property type="entry name" value="THUMP"/>
    <property type="match status" value="1"/>
</dbReference>
<comment type="pathway">
    <text evidence="2 19">Cofactor biosynthesis; thiamine diphosphate biosynthesis.</text>
</comment>
<dbReference type="PATRIC" id="fig|883081.3.peg.141"/>
<evidence type="ECO:0000256" key="18">
    <source>
        <dbReference type="ARBA" id="ARBA00080570"/>
    </source>
</evidence>
<evidence type="ECO:0000256" key="8">
    <source>
        <dbReference type="ARBA" id="ARBA00022884"/>
    </source>
</evidence>
<dbReference type="SMART" id="SM00981">
    <property type="entry name" value="THUMP"/>
    <property type="match status" value="1"/>
</dbReference>
<comment type="caution">
    <text evidence="21">The sequence shown here is derived from an EMBL/GenBank/DDBJ whole genome shotgun (WGS) entry which is preliminary data.</text>
</comment>
<dbReference type="Gene3D" id="3.40.50.620">
    <property type="entry name" value="HUPs"/>
    <property type="match status" value="1"/>
</dbReference>
<dbReference type="RefSeq" id="WP_003776312.1">
    <property type="nucleotide sequence ID" value="NZ_JH992957.1"/>
</dbReference>
<name>K9EZ06_9LACT</name>
<evidence type="ECO:0000313" key="22">
    <source>
        <dbReference type="Proteomes" id="UP000009875"/>
    </source>
</evidence>
<feature type="binding site" evidence="19">
    <location>
        <begin position="184"/>
        <end position="185"/>
    </location>
    <ligand>
        <name>ATP</name>
        <dbReference type="ChEBI" id="CHEBI:30616"/>
    </ligand>
</feature>
<dbReference type="GO" id="GO:0004810">
    <property type="term" value="F:CCA tRNA nucleotidyltransferase activity"/>
    <property type="evidence" value="ECO:0007669"/>
    <property type="project" value="InterPro"/>
</dbReference>
<keyword evidence="7 19" id="KW-0067">ATP-binding</keyword>
<evidence type="ECO:0000256" key="5">
    <source>
        <dbReference type="ARBA" id="ARBA00022679"/>
    </source>
</evidence>
<dbReference type="EMBL" id="AGXA01000002">
    <property type="protein sequence ID" value="EKU94410.1"/>
    <property type="molecule type" value="Genomic_DNA"/>
</dbReference>
<comment type="catalytic activity">
    <reaction evidence="10 19">
        <text>[ThiI sulfur-carrier protein]-S-sulfanyl-L-cysteine + a uridine in tRNA + 2 reduced [2Fe-2S]-[ferredoxin] + ATP + H(+) = [ThiI sulfur-carrier protein]-L-cysteine + a 4-thiouridine in tRNA + 2 oxidized [2Fe-2S]-[ferredoxin] + AMP + diphosphate</text>
        <dbReference type="Rhea" id="RHEA:24176"/>
        <dbReference type="Rhea" id="RHEA-COMP:10000"/>
        <dbReference type="Rhea" id="RHEA-COMP:10001"/>
        <dbReference type="Rhea" id="RHEA-COMP:13337"/>
        <dbReference type="Rhea" id="RHEA-COMP:13338"/>
        <dbReference type="Rhea" id="RHEA-COMP:13339"/>
        <dbReference type="Rhea" id="RHEA-COMP:13340"/>
        <dbReference type="ChEBI" id="CHEBI:15378"/>
        <dbReference type="ChEBI" id="CHEBI:29950"/>
        <dbReference type="ChEBI" id="CHEBI:30616"/>
        <dbReference type="ChEBI" id="CHEBI:33019"/>
        <dbReference type="ChEBI" id="CHEBI:33737"/>
        <dbReference type="ChEBI" id="CHEBI:33738"/>
        <dbReference type="ChEBI" id="CHEBI:61963"/>
        <dbReference type="ChEBI" id="CHEBI:65315"/>
        <dbReference type="ChEBI" id="CHEBI:136798"/>
        <dbReference type="ChEBI" id="CHEBI:456215"/>
        <dbReference type="EC" id="2.8.1.4"/>
    </reaction>
</comment>
<evidence type="ECO:0000256" key="19">
    <source>
        <dbReference type="HAMAP-Rule" id="MF_00021"/>
    </source>
</evidence>
<dbReference type="InterPro" id="IPR020536">
    <property type="entry name" value="ThiI_AANH"/>
</dbReference>
<evidence type="ECO:0000256" key="11">
    <source>
        <dbReference type="ARBA" id="ARBA00052330"/>
    </source>
</evidence>
<evidence type="ECO:0000259" key="20">
    <source>
        <dbReference type="PROSITE" id="PS51165"/>
    </source>
</evidence>
<gene>
    <name evidence="19" type="primary">thiI</name>
    <name evidence="21" type="ORF">HMPREF9698_00138</name>
</gene>
<evidence type="ECO:0000256" key="9">
    <source>
        <dbReference type="ARBA" id="ARBA00022977"/>
    </source>
</evidence>
<dbReference type="NCBIfam" id="TIGR00342">
    <property type="entry name" value="tRNA uracil 4-sulfurtransferase ThiI"/>
    <property type="match status" value="1"/>
</dbReference>
<comment type="subcellular location">
    <subcellularLocation>
        <location evidence="1 19">Cytoplasm</location>
    </subcellularLocation>
</comment>
<dbReference type="GO" id="GO:0052837">
    <property type="term" value="P:thiazole biosynthetic process"/>
    <property type="evidence" value="ECO:0007669"/>
    <property type="project" value="TreeGrafter"/>
</dbReference>
<dbReference type="FunFam" id="3.40.50.620:FF:000053">
    <property type="entry name" value="Probable tRNA sulfurtransferase"/>
    <property type="match status" value="1"/>
</dbReference>
<evidence type="ECO:0000256" key="2">
    <source>
        <dbReference type="ARBA" id="ARBA00004948"/>
    </source>
</evidence>
<dbReference type="PANTHER" id="PTHR43209:SF1">
    <property type="entry name" value="TRNA SULFURTRANSFERASE"/>
    <property type="match status" value="1"/>
</dbReference>
<keyword evidence="3 19" id="KW-0963">Cytoplasm</keyword>
<dbReference type="eggNOG" id="COG0301">
    <property type="taxonomic scope" value="Bacteria"/>
</dbReference>
<proteinExistence type="inferred from homology"/>
<dbReference type="HOGENOM" id="CLU_037952_4_0_9"/>
<dbReference type="UniPathway" id="UPA00060"/>
<keyword evidence="4 19" id="KW-0820">tRNA-binding</keyword>
<evidence type="ECO:0000256" key="17">
    <source>
        <dbReference type="ARBA" id="ARBA00077849"/>
    </source>
</evidence>
<evidence type="ECO:0000256" key="13">
    <source>
        <dbReference type="ARBA" id="ARBA00061472"/>
    </source>
</evidence>
<evidence type="ECO:0000313" key="21">
    <source>
        <dbReference type="EMBL" id="EKU94410.1"/>
    </source>
</evidence>
<keyword evidence="6 19" id="KW-0547">Nucleotide-binding</keyword>
<dbReference type="GO" id="GO:0005524">
    <property type="term" value="F:ATP binding"/>
    <property type="evidence" value="ECO:0007669"/>
    <property type="project" value="UniProtKB-UniRule"/>
</dbReference>
<protein>
    <recommendedName>
        <fullName evidence="15 19">Probable tRNA sulfurtransferase</fullName>
        <ecNumber evidence="14 19">2.8.1.4</ecNumber>
    </recommendedName>
    <alternativeName>
        <fullName evidence="16 19">Sulfur carrier protein ThiS sulfurtransferase</fullName>
    </alternativeName>
    <alternativeName>
        <fullName evidence="17 19">Thiamine biosynthesis protein ThiI</fullName>
    </alternativeName>
    <alternativeName>
        <fullName evidence="18 19">tRNA 4-thiouridine synthase</fullName>
    </alternativeName>
</protein>
<dbReference type="GO" id="GO:0009229">
    <property type="term" value="P:thiamine diphosphate biosynthetic process"/>
    <property type="evidence" value="ECO:0007669"/>
    <property type="project" value="UniProtKB-UniRule"/>
</dbReference>
<dbReference type="InterPro" id="IPR049962">
    <property type="entry name" value="THUMP_ThiI"/>
</dbReference>
<keyword evidence="9 19" id="KW-0784">Thiamine biosynthesis</keyword>
<dbReference type="InterPro" id="IPR004114">
    <property type="entry name" value="THUMP_dom"/>
</dbReference>
<dbReference type="OrthoDB" id="9773948at2"/>
<dbReference type="CDD" id="cd11716">
    <property type="entry name" value="THUMP_ThiI"/>
    <property type="match status" value="1"/>
</dbReference>
<evidence type="ECO:0000256" key="3">
    <source>
        <dbReference type="ARBA" id="ARBA00022490"/>
    </source>
</evidence>
<reference evidence="21 22" key="1">
    <citation type="submission" date="2012-09" db="EMBL/GenBank/DDBJ databases">
        <title>The Genome Sequence of Alloiococcus otitis ATCC 51267.</title>
        <authorList>
            <consortium name="The Broad Institute Genome Sequencing Platform"/>
            <person name="Earl A."/>
            <person name="Ward D."/>
            <person name="Feldgarden M."/>
            <person name="Gevers D."/>
            <person name="Huys G."/>
            <person name="Walker B."/>
            <person name="Young S.K."/>
            <person name="Zeng Q."/>
            <person name="Gargeya S."/>
            <person name="Fitzgerald M."/>
            <person name="Haas B."/>
            <person name="Abouelleil A."/>
            <person name="Alvarado L."/>
            <person name="Arachchi H.M."/>
            <person name="Berlin A.M."/>
            <person name="Chapman S.B."/>
            <person name="Goldberg J."/>
            <person name="Griggs A."/>
            <person name="Gujja S."/>
            <person name="Hansen M."/>
            <person name="Howarth C."/>
            <person name="Imamovic A."/>
            <person name="Larimer J."/>
            <person name="McCowen C."/>
            <person name="Montmayeur A."/>
            <person name="Murphy C."/>
            <person name="Neiman D."/>
            <person name="Pearson M."/>
            <person name="Priest M."/>
            <person name="Roberts A."/>
            <person name="Saif S."/>
            <person name="Shea T."/>
            <person name="Sisk P."/>
            <person name="Sykes S."/>
            <person name="Wortman J."/>
            <person name="Nusbaum C."/>
            <person name="Birren B."/>
        </authorList>
    </citation>
    <scope>NUCLEOTIDE SEQUENCE [LARGE SCALE GENOMIC DNA]</scope>
    <source>
        <strain evidence="21 22">ATCC 51267</strain>
    </source>
</reference>
<keyword evidence="22" id="KW-1185">Reference proteome</keyword>